<reference evidence="1 2" key="1">
    <citation type="submission" date="2018-06" db="EMBL/GenBank/DDBJ databases">
        <title>Marinomonas sp. YLB-05 draft genome sequence.</title>
        <authorList>
            <person name="Yu L."/>
            <person name="Tang X."/>
        </authorList>
    </citation>
    <scope>NUCLEOTIDE SEQUENCE [LARGE SCALE GENOMIC DNA]</scope>
    <source>
        <strain evidence="1 2">YLB-05</strain>
    </source>
</reference>
<name>A0A370U9W9_9GAMM</name>
<proteinExistence type="predicted"/>
<comment type="caution">
    <text evidence="1">The sequence shown here is derived from an EMBL/GenBank/DDBJ whole genome shotgun (WGS) entry which is preliminary data.</text>
</comment>
<accession>A0A370U9W9</accession>
<evidence type="ECO:0000313" key="1">
    <source>
        <dbReference type="EMBL" id="RDL44565.1"/>
    </source>
</evidence>
<dbReference type="OrthoDB" id="8900369at2"/>
<protein>
    <submittedName>
        <fullName evidence="1">Uncharacterized protein</fullName>
    </submittedName>
</protein>
<gene>
    <name evidence="1" type="ORF">DN730_09240</name>
</gene>
<keyword evidence="2" id="KW-1185">Reference proteome</keyword>
<dbReference type="Proteomes" id="UP000254326">
    <property type="component" value="Unassembled WGS sequence"/>
</dbReference>
<dbReference type="RefSeq" id="WP_115467828.1">
    <property type="nucleotide sequence ID" value="NZ_QKRA01000003.1"/>
</dbReference>
<dbReference type="AlphaFoldDB" id="A0A370U9W9"/>
<dbReference type="EMBL" id="QKRA01000003">
    <property type="protein sequence ID" value="RDL44565.1"/>
    <property type="molecule type" value="Genomic_DNA"/>
</dbReference>
<organism evidence="1 2">
    <name type="scientific">Marinomonas piezotolerans</name>
    <dbReference type="NCBI Taxonomy" id="2213058"/>
    <lineage>
        <taxon>Bacteria</taxon>
        <taxon>Pseudomonadati</taxon>
        <taxon>Pseudomonadota</taxon>
        <taxon>Gammaproteobacteria</taxon>
        <taxon>Oceanospirillales</taxon>
        <taxon>Oceanospirillaceae</taxon>
        <taxon>Marinomonas</taxon>
    </lineage>
</organism>
<evidence type="ECO:0000313" key="2">
    <source>
        <dbReference type="Proteomes" id="UP000254326"/>
    </source>
</evidence>
<sequence length="122" mass="14565">MTRQMVPFSVIEQIIRRGACVDSPNVLYRYINRIEEYADRCGITHAYSVYRRAYQVLIETICDGSVSMQWRELCLDMIHRPLMQLKRFVITDQDAKEYYHLEHELRVLSHFFMARAKCRSIG</sequence>